<dbReference type="AlphaFoldDB" id="A0A6A7VVX2"/>
<evidence type="ECO:0000313" key="3">
    <source>
        <dbReference type="Proteomes" id="UP000406735"/>
    </source>
</evidence>
<dbReference type="Pfam" id="PF13439">
    <property type="entry name" value="Glyco_transf_4"/>
    <property type="match status" value="1"/>
</dbReference>
<organism evidence="2 3">
    <name type="scientific">Segatella copri</name>
    <dbReference type="NCBI Taxonomy" id="165179"/>
    <lineage>
        <taxon>Bacteria</taxon>
        <taxon>Pseudomonadati</taxon>
        <taxon>Bacteroidota</taxon>
        <taxon>Bacteroidia</taxon>
        <taxon>Bacteroidales</taxon>
        <taxon>Prevotellaceae</taxon>
        <taxon>Segatella</taxon>
    </lineage>
</organism>
<name>A0A6A7VVX2_9BACT</name>
<proteinExistence type="predicted"/>
<dbReference type="SUPFAM" id="SSF53756">
    <property type="entry name" value="UDP-Glycosyltransferase/glycogen phosphorylase"/>
    <property type="match status" value="1"/>
</dbReference>
<protein>
    <submittedName>
        <fullName evidence="2">Glycosyltransferase family 4 protein</fullName>
    </submittedName>
</protein>
<comment type="caution">
    <text evidence="2">The sequence shown here is derived from an EMBL/GenBank/DDBJ whole genome shotgun (WGS) entry which is preliminary data.</text>
</comment>
<dbReference type="Proteomes" id="UP000406735">
    <property type="component" value="Unassembled WGS sequence"/>
</dbReference>
<dbReference type="EMBL" id="VZCY01000091">
    <property type="protein sequence ID" value="MQN10491.1"/>
    <property type="molecule type" value="Genomic_DNA"/>
</dbReference>
<gene>
    <name evidence="2" type="ORF">F7D97_11310</name>
</gene>
<keyword evidence="2" id="KW-0808">Transferase</keyword>
<dbReference type="Gene3D" id="3.40.50.2000">
    <property type="entry name" value="Glycogen Phosphorylase B"/>
    <property type="match status" value="1"/>
</dbReference>
<evidence type="ECO:0000259" key="1">
    <source>
        <dbReference type="Pfam" id="PF13439"/>
    </source>
</evidence>
<evidence type="ECO:0000313" key="2">
    <source>
        <dbReference type="EMBL" id="MQN10491.1"/>
    </source>
</evidence>
<dbReference type="GO" id="GO:0016757">
    <property type="term" value="F:glycosyltransferase activity"/>
    <property type="evidence" value="ECO:0007669"/>
    <property type="project" value="UniProtKB-ARBA"/>
</dbReference>
<sequence length="121" mass="13774">MMLMTILHIAECAGGVERYLQMLLPRLEAKGIKQFLICSRSYDVSIYQKMVDGVKQMDLKQSFSPLHVIKKVWAIRQQIKIVHPDILYCHSSFAGGLGRMAAIGLHCKVVYNPHGWAFNIK</sequence>
<dbReference type="InterPro" id="IPR028098">
    <property type="entry name" value="Glyco_trans_4-like_N"/>
</dbReference>
<accession>A0A6A7VVX2</accession>
<feature type="domain" description="Glycosyltransferase subfamily 4-like N-terminal" evidence="1">
    <location>
        <begin position="14"/>
        <end position="117"/>
    </location>
</feature>
<reference evidence="2 3" key="1">
    <citation type="submission" date="2019-09" db="EMBL/GenBank/DDBJ databases">
        <title>Distinct polysaccharide growth profiles of human intestinal Prevotella copri isolates.</title>
        <authorList>
            <person name="Fehlner-Peach H."/>
            <person name="Magnabosco C."/>
            <person name="Raghavan V."/>
            <person name="Scher J.U."/>
            <person name="Tett A."/>
            <person name="Cox L.M."/>
            <person name="Gottsegen C."/>
            <person name="Watters A."/>
            <person name="Wiltshire- Gordon J.D."/>
            <person name="Segata N."/>
            <person name="Bonneau R."/>
            <person name="Littman D.R."/>
        </authorList>
    </citation>
    <scope>NUCLEOTIDE SEQUENCE [LARGE SCALE GENOMIC DNA]</scope>
    <source>
        <strain evidence="3">iK21513</strain>
    </source>
</reference>